<dbReference type="EMBL" id="MU157825">
    <property type="protein sequence ID" value="KAF9535017.1"/>
    <property type="molecule type" value="Genomic_DNA"/>
</dbReference>
<dbReference type="AlphaFoldDB" id="A0A9P6EUC1"/>
<proteinExistence type="predicted"/>
<protein>
    <submittedName>
        <fullName evidence="1">Uncharacterized protein</fullName>
    </submittedName>
</protein>
<dbReference type="OrthoDB" id="21617at2759"/>
<keyword evidence="2" id="KW-1185">Reference proteome</keyword>
<gene>
    <name evidence="1" type="ORF">CPB83DRAFT_755092</name>
</gene>
<feature type="non-terminal residue" evidence="1">
    <location>
        <position position="1"/>
    </location>
</feature>
<reference evidence="1" key="1">
    <citation type="submission" date="2020-11" db="EMBL/GenBank/DDBJ databases">
        <authorList>
            <consortium name="DOE Joint Genome Institute"/>
            <person name="Ahrendt S."/>
            <person name="Riley R."/>
            <person name="Andreopoulos W."/>
            <person name="Labutti K."/>
            <person name="Pangilinan J."/>
            <person name="Ruiz-Duenas F.J."/>
            <person name="Barrasa J.M."/>
            <person name="Sanchez-Garcia M."/>
            <person name="Camarero S."/>
            <person name="Miyauchi S."/>
            <person name="Serrano A."/>
            <person name="Linde D."/>
            <person name="Babiker R."/>
            <person name="Drula E."/>
            <person name="Ayuso-Fernandez I."/>
            <person name="Pacheco R."/>
            <person name="Padilla G."/>
            <person name="Ferreira P."/>
            <person name="Barriuso J."/>
            <person name="Kellner H."/>
            <person name="Castanera R."/>
            <person name="Alfaro M."/>
            <person name="Ramirez L."/>
            <person name="Pisabarro A.G."/>
            <person name="Kuo A."/>
            <person name="Tritt A."/>
            <person name="Lipzen A."/>
            <person name="He G."/>
            <person name="Yan M."/>
            <person name="Ng V."/>
            <person name="Cullen D."/>
            <person name="Martin F."/>
            <person name="Rosso M.-N."/>
            <person name="Henrissat B."/>
            <person name="Hibbett D."/>
            <person name="Martinez A.T."/>
            <person name="Grigoriev I.V."/>
        </authorList>
    </citation>
    <scope>NUCLEOTIDE SEQUENCE</scope>
    <source>
        <strain evidence="1">CBS 506.95</strain>
    </source>
</reference>
<name>A0A9P6EUC1_9AGAR</name>
<evidence type="ECO:0000313" key="1">
    <source>
        <dbReference type="EMBL" id="KAF9535017.1"/>
    </source>
</evidence>
<dbReference type="Proteomes" id="UP000807306">
    <property type="component" value="Unassembled WGS sequence"/>
</dbReference>
<evidence type="ECO:0000313" key="2">
    <source>
        <dbReference type="Proteomes" id="UP000807306"/>
    </source>
</evidence>
<comment type="caution">
    <text evidence="1">The sequence shown here is derived from an EMBL/GenBank/DDBJ whole genome shotgun (WGS) entry which is preliminary data.</text>
</comment>
<accession>A0A9P6EUC1</accession>
<organism evidence="1 2">
    <name type="scientific">Crepidotus variabilis</name>
    <dbReference type="NCBI Taxonomy" id="179855"/>
    <lineage>
        <taxon>Eukaryota</taxon>
        <taxon>Fungi</taxon>
        <taxon>Dikarya</taxon>
        <taxon>Basidiomycota</taxon>
        <taxon>Agaricomycotina</taxon>
        <taxon>Agaricomycetes</taxon>
        <taxon>Agaricomycetidae</taxon>
        <taxon>Agaricales</taxon>
        <taxon>Agaricineae</taxon>
        <taxon>Crepidotaceae</taxon>
        <taxon>Crepidotus</taxon>
    </lineage>
</organism>
<sequence length="117" mass="13682">IKDDQNSLERKLYDDREAIYTKYHDKYKVAKNKAQMIGTVVSQHEVDMMTDGFKKELQKFDHERVLPAWEGLVSRQQQELEGLHVPSMFLTGVREDRERQQQIMQVLETVVGSAKST</sequence>